<feature type="transmembrane region" description="Helical" evidence="1">
    <location>
        <begin position="264"/>
        <end position="284"/>
    </location>
</feature>
<keyword evidence="1" id="KW-0812">Transmembrane</keyword>
<feature type="transmembrane region" description="Helical" evidence="1">
    <location>
        <begin position="71"/>
        <end position="96"/>
    </location>
</feature>
<keyword evidence="1" id="KW-0472">Membrane</keyword>
<organism evidence="2 3">
    <name type="scientific">Candidatus Pullilachnospira stercoravium</name>
    <dbReference type="NCBI Taxonomy" id="2840913"/>
    <lineage>
        <taxon>Bacteria</taxon>
        <taxon>Bacillati</taxon>
        <taxon>Bacillota</taxon>
        <taxon>Clostridia</taxon>
        <taxon>Lachnospirales</taxon>
        <taxon>Lachnospiraceae</taxon>
        <taxon>Lachnospiraceae incertae sedis</taxon>
        <taxon>Candidatus Pullilachnospira</taxon>
    </lineage>
</organism>
<protein>
    <recommendedName>
        <fullName evidence="4">ABC-2 family transporter protein</fullName>
    </recommendedName>
</protein>
<feature type="transmembrane region" description="Helical" evidence="1">
    <location>
        <begin position="202"/>
        <end position="219"/>
    </location>
</feature>
<reference evidence="2" key="2">
    <citation type="journal article" date="2021" name="PeerJ">
        <title>Extensive microbial diversity within the chicken gut microbiome revealed by metagenomics and culture.</title>
        <authorList>
            <person name="Gilroy R."/>
            <person name="Ravi A."/>
            <person name="Getino M."/>
            <person name="Pursley I."/>
            <person name="Horton D.L."/>
            <person name="Alikhan N.F."/>
            <person name="Baker D."/>
            <person name="Gharbi K."/>
            <person name="Hall N."/>
            <person name="Watson M."/>
            <person name="Adriaenssens E.M."/>
            <person name="Foster-Nyarko E."/>
            <person name="Jarju S."/>
            <person name="Secka A."/>
            <person name="Antonio M."/>
            <person name="Oren A."/>
            <person name="Chaudhuri R.R."/>
            <person name="La Ragione R."/>
            <person name="Hildebrand F."/>
            <person name="Pallen M.J."/>
        </authorList>
    </citation>
    <scope>NUCLEOTIDE SEQUENCE</scope>
    <source>
        <strain evidence="2">ChiBcec2-4451</strain>
    </source>
</reference>
<evidence type="ECO:0000256" key="1">
    <source>
        <dbReference type="SAM" id="Phobius"/>
    </source>
</evidence>
<proteinExistence type="predicted"/>
<sequence>MVKKLKMIWITAGYNFRLWRGNMRIAATFVLAFILCFLLTDKLVVFAREQGTTMQILEAFIWTFGDGNSILLSSLLLLLLFGDLPFITAATPFFLIRENRRIWMAGQLLYIFLAAFLYLGFTLFSTCVLCMQYAFPKNTWSYTAATLAYSEKGEQLAIPAAVKTLEMGRPFQTTGYIFLLILAYTLVLILIQMFFTIWKGQAAGVVSALTFSAYGLLLNPENIQSLLKLPDELYYKARVWVGWISPLNQATYSMHDFGYDNLPTMRQTAGIFGVILLTLTVLTIRRMKKYSFQFRGTET</sequence>
<keyword evidence="1" id="KW-1133">Transmembrane helix</keyword>
<dbReference type="AlphaFoldDB" id="A0A9D1NXE1"/>
<feature type="transmembrane region" description="Helical" evidence="1">
    <location>
        <begin position="175"/>
        <end position="195"/>
    </location>
</feature>
<name>A0A9D1NXE1_9FIRM</name>
<evidence type="ECO:0008006" key="4">
    <source>
        <dbReference type="Google" id="ProtNLM"/>
    </source>
</evidence>
<comment type="caution">
    <text evidence="2">The sequence shown here is derived from an EMBL/GenBank/DDBJ whole genome shotgun (WGS) entry which is preliminary data.</text>
</comment>
<reference evidence="2" key="1">
    <citation type="submission" date="2020-10" db="EMBL/GenBank/DDBJ databases">
        <authorList>
            <person name="Gilroy R."/>
        </authorList>
    </citation>
    <scope>NUCLEOTIDE SEQUENCE</scope>
    <source>
        <strain evidence="2">ChiBcec2-4451</strain>
    </source>
</reference>
<accession>A0A9D1NXE1</accession>
<evidence type="ECO:0000313" key="2">
    <source>
        <dbReference type="EMBL" id="HIV13749.1"/>
    </source>
</evidence>
<gene>
    <name evidence="2" type="ORF">IAA63_11505</name>
</gene>
<dbReference type="Proteomes" id="UP000886723">
    <property type="component" value="Unassembled WGS sequence"/>
</dbReference>
<evidence type="ECO:0000313" key="3">
    <source>
        <dbReference type="Proteomes" id="UP000886723"/>
    </source>
</evidence>
<feature type="transmembrane region" description="Helical" evidence="1">
    <location>
        <begin position="108"/>
        <end position="135"/>
    </location>
</feature>
<dbReference type="EMBL" id="DVON01000243">
    <property type="protein sequence ID" value="HIV13749.1"/>
    <property type="molecule type" value="Genomic_DNA"/>
</dbReference>